<dbReference type="PANTHER" id="PTHR24198">
    <property type="entry name" value="ANKYRIN REPEAT AND PROTEIN KINASE DOMAIN-CONTAINING PROTEIN"/>
    <property type="match status" value="1"/>
</dbReference>
<protein>
    <recommendedName>
        <fullName evidence="5">DUF3447 domain-containing protein</fullName>
    </recommendedName>
</protein>
<dbReference type="InterPro" id="IPR002110">
    <property type="entry name" value="Ankyrin_rpt"/>
</dbReference>
<evidence type="ECO:0000313" key="4">
    <source>
        <dbReference type="Proteomes" id="UP000001542"/>
    </source>
</evidence>
<organism evidence="3 4">
    <name type="scientific">Trichomonas vaginalis (strain ATCC PRA-98 / G3)</name>
    <dbReference type="NCBI Taxonomy" id="412133"/>
    <lineage>
        <taxon>Eukaryota</taxon>
        <taxon>Metamonada</taxon>
        <taxon>Parabasalia</taxon>
        <taxon>Trichomonadida</taxon>
        <taxon>Trichomonadidae</taxon>
        <taxon>Trichomonas</taxon>
    </lineage>
</organism>
<evidence type="ECO:0000256" key="1">
    <source>
        <dbReference type="ARBA" id="ARBA00022737"/>
    </source>
</evidence>
<proteinExistence type="predicted"/>
<dbReference type="Pfam" id="PF12796">
    <property type="entry name" value="Ank_2"/>
    <property type="match status" value="1"/>
</dbReference>
<dbReference type="InParanoid" id="A2DSM4"/>
<accession>A2DSM4</accession>
<dbReference type="VEuPathDB" id="TrichDB:TVAGG3_0376470"/>
<evidence type="ECO:0000256" key="2">
    <source>
        <dbReference type="ARBA" id="ARBA00023043"/>
    </source>
</evidence>
<dbReference type="PANTHER" id="PTHR24198:SF165">
    <property type="entry name" value="ANKYRIN REPEAT-CONTAINING PROTEIN-RELATED"/>
    <property type="match status" value="1"/>
</dbReference>
<dbReference type="SMART" id="SM00248">
    <property type="entry name" value="ANK"/>
    <property type="match status" value="7"/>
</dbReference>
<evidence type="ECO:0000313" key="3">
    <source>
        <dbReference type="EMBL" id="EAY16604.1"/>
    </source>
</evidence>
<sequence length="499" mass="57168">MIDHFQDLIIFQKGLTLINEDDYQETLDLILKSDYLNSANQISFLTHEIFQAYTVRPQNLGFLTRLVKDIINSDESKRNLTPFKAIFIEQTLSGVDDNNKSGLCAAYHFMYRLLEENTLTLDELLPIFDAILQKPKEKVNTIAIIKIFFGSVIAKLHPTLYTRIFSDEFTKSFSYFNEFINNINEIKDQLVHYGHPLDSIQHAIATDDVDKLNQFSLAPNFNINMKLINKMVLMEPYPVLQGDPTLILYAAYCNSINCFKWLFLNGANLNAKDKWGQDAAYFAISGGALEILRILEQQGFDVYNLEPCIEHRQYHIFDWIIEQNLDEKGRYPHDLINNAYIFSARYNNAYTLCECLKYGADPMANLQLWGALHQSILYSDLQMAILLAQCSEIDVNWKDANGCSALLFATTNHCYKVVQALIENPRVDINTSDHNQWTCLHRLVSDRETEMIKLICSLKGFDGNAKDINGRSAYDLAVAMKYQEAMDIIAKSPGYNPSN</sequence>
<reference evidence="3" key="1">
    <citation type="submission" date="2006-10" db="EMBL/GenBank/DDBJ databases">
        <authorList>
            <person name="Amadeo P."/>
            <person name="Zhao Q."/>
            <person name="Wortman J."/>
            <person name="Fraser-Liggett C."/>
            <person name="Carlton J."/>
        </authorList>
    </citation>
    <scope>NUCLEOTIDE SEQUENCE</scope>
    <source>
        <strain evidence="3">G3</strain>
    </source>
</reference>
<reference evidence="3" key="2">
    <citation type="journal article" date="2007" name="Science">
        <title>Draft genome sequence of the sexually transmitted pathogen Trichomonas vaginalis.</title>
        <authorList>
            <person name="Carlton J.M."/>
            <person name="Hirt R.P."/>
            <person name="Silva J.C."/>
            <person name="Delcher A.L."/>
            <person name="Schatz M."/>
            <person name="Zhao Q."/>
            <person name="Wortman J.R."/>
            <person name="Bidwell S.L."/>
            <person name="Alsmark U.C.M."/>
            <person name="Besteiro S."/>
            <person name="Sicheritz-Ponten T."/>
            <person name="Noel C.J."/>
            <person name="Dacks J.B."/>
            <person name="Foster P.G."/>
            <person name="Simillion C."/>
            <person name="Van de Peer Y."/>
            <person name="Miranda-Saavedra D."/>
            <person name="Barton G.J."/>
            <person name="Westrop G.D."/>
            <person name="Mueller S."/>
            <person name="Dessi D."/>
            <person name="Fiori P.L."/>
            <person name="Ren Q."/>
            <person name="Paulsen I."/>
            <person name="Zhang H."/>
            <person name="Bastida-Corcuera F.D."/>
            <person name="Simoes-Barbosa A."/>
            <person name="Brown M.T."/>
            <person name="Hayes R.D."/>
            <person name="Mukherjee M."/>
            <person name="Okumura C.Y."/>
            <person name="Schneider R."/>
            <person name="Smith A.J."/>
            <person name="Vanacova S."/>
            <person name="Villalvazo M."/>
            <person name="Haas B.J."/>
            <person name="Pertea M."/>
            <person name="Feldblyum T.V."/>
            <person name="Utterback T.R."/>
            <person name="Shu C.L."/>
            <person name="Osoegawa K."/>
            <person name="de Jong P.J."/>
            <person name="Hrdy I."/>
            <person name="Horvathova L."/>
            <person name="Zubacova Z."/>
            <person name="Dolezal P."/>
            <person name="Malik S.B."/>
            <person name="Logsdon J.M. Jr."/>
            <person name="Henze K."/>
            <person name="Gupta A."/>
            <person name="Wang C.C."/>
            <person name="Dunne R.L."/>
            <person name="Upcroft J.A."/>
            <person name="Upcroft P."/>
            <person name="White O."/>
            <person name="Salzberg S.L."/>
            <person name="Tang P."/>
            <person name="Chiu C.-H."/>
            <person name="Lee Y.-S."/>
            <person name="Embley T.M."/>
            <person name="Coombs G.H."/>
            <person name="Mottram J.C."/>
            <person name="Tachezy J."/>
            <person name="Fraser-Liggett C.M."/>
            <person name="Johnson P.J."/>
        </authorList>
    </citation>
    <scope>NUCLEOTIDE SEQUENCE [LARGE SCALE GENOMIC DNA]</scope>
    <source>
        <strain evidence="3">G3</strain>
    </source>
</reference>
<dbReference type="OrthoDB" id="1893551at2759"/>
<dbReference type="Gene3D" id="1.25.40.20">
    <property type="entry name" value="Ankyrin repeat-containing domain"/>
    <property type="match status" value="1"/>
</dbReference>
<name>A2DSM4_TRIV3</name>
<keyword evidence="2" id="KW-0040">ANK repeat</keyword>
<keyword evidence="1" id="KW-0677">Repeat</keyword>
<dbReference type="RefSeq" id="XP_001328827.1">
    <property type="nucleotide sequence ID" value="XM_001328792.1"/>
</dbReference>
<dbReference type="InterPro" id="IPR036770">
    <property type="entry name" value="Ankyrin_rpt-contain_sf"/>
</dbReference>
<evidence type="ECO:0008006" key="5">
    <source>
        <dbReference type="Google" id="ProtNLM"/>
    </source>
</evidence>
<gene>
    <name evidence="3" type="ORF">TVAG_434410</name>
</gene>
<dbReference type="Proteomes" id="UP000001542">
    <property type="component" value="Unassembled WGS sequence"/>
</dbReference>
<dbReference type="STRING" id="5722.A2DSM4"/>
<dbReference type="VEuPathDB" id="TrichDB:TVAG_434410"/>
<dbReference type="AlphaFoldDB" id="A2DSM4"/>
<dbReference type="KEGG" id="tva:4774615"/>
<dbReference type="Pfam" id="PF13637">
    <property type="entry name" value="Ank_4"/>
    <property type="match status" value="1"/>
</dbReference>
<dbReference type="SUPFAM" id="SSF48403">
    <property type="entry name" value="Ankyrin repeat"/>
    <property type="match status" value="1"/>
</dbReference>
<keyword evidence="4" id="KW-1185">Reference proteome</keyword>
<dbReference type="SMR" id="A2DSM4"/>
<dbReference type="EMBL" id="DS113240">
    <property type="protein sequence ID" value="EAY16604.1"/>
    <property type="molecule type" value="Genomic_DNA"/>
</dbReference>